<dbReference type="InterPro" id="IPR036986">
    <property type="entry name" value="S4_RNA-bd_sf"/>
</dbReference>
<dbReference type="SUPFAM" id="SSF55174">
    <property type="entry name" value="Alpha-L RNA-binding motif"/>
    <property type="match status" value="1"/>
</dbReference>
<organism evidence="4 5">
    <name type="scientific">Agrobacterium tomkonis CFBP 6623</name>
    <dbReference type="NCBI Taxonomy" id="1183432"/>
    <lineage>
        <taxon>Bacteria</taxon>
        <taxon>Pseudomonadati</taxon>
        <taxon>Pseudomonadota</taxon>
        <taxon>Alphaproteobacteria</taxon>
        <taxon>Hyphomicrobiales</taxon>
        <taxon>Rhizobiaceae</taxon>
        <taxon>Rhizobium/Agrobacterium group</taxon>
        <taxon>Agrobacterium</taxon>
        <taxon>Agrobacterium tumefaciens complex</taxon>
    </lineage>
</organism>
<evidence type="ECO:0000256" key="2">
    <source>
        <dbReference type="SAM" id="MobiDB-lite"/>
    </source>
</evidence>
<feature type="region of interest" description="Disordered" evidence="2">
    <location>
        <begin position="88"/>
        <end position="138"/>
    </location>
</feature>
<accession>A0A1S7NL69</accession>
<feature type="compositionally biased region" description="Basic and acidic residues" evidence="2">
    <location>
        <begin position="88"/>
        <end position="101"/>
    </location>
</feature>
<evidence type="ECO:0000313" key="4">
    <source>
        <dbReference type="EMBL" id="CUX08690.1"/>
    </source>
</evidence>
<keyword evidence="4" id="KW-0346">Stress response</keyword>
<feature type="compositionally biased region" description="Basic and acidic residues" evidence="2">
    <location>
        <begin position="124"/>
        <end position="138"/>
    </location>
</feature>
<protein>
    <submittedName>
        <fullName evidence="4">Ribosome-associated heat shock protein</fullName>
    </submittedName>
</protein>
<dbReference type="Pfam" id="PF01479">
    <property type="entry name" value="S4"/>
    <property type="match status" value="1"/>
</dbReference>
<evidence type="ECO:0000313" key="5">
    <source>
        <dbReference type="Proteomes" id="UP000191988"/>
    </source>
</evidence>
<dbReference type="STRING" id="1183432.AGR3A_Cc10140"/>
<dbReference type="Gene3D" id="3.10.290.10">
    <property type="entry name" value="RNA-binding S4 domain"/>
    <property type="match status" value="1"/>
</dbReference>
<gene>
    <name evidence="4" type="ORF">AGR3A_Cc10140</name>
</gene>
<dbReference type="AlphaFoldDB" id="A0A1S7NL69"/>
<sequence>MGSNEQPLESTRQRLDKWLFFARMAKSRSLAQGYVQSGQVKVNGVTIRQPSHTVKAGDRLDIGFERMDRVLVVKSGGARRGPYEEAKLLYDDLTPPRDPSDRFSPLEQAMREPGSGRPTKKERRALDRFLSDSDGSKD</sequence>
<dbReference type="EMBL" id="FBWK01000001">
    <property type="protein sequence ID" value="CUX08690.1"/>
    <property type="molecule type" value="Genomic_DNA"/>
</dbReference>
<proteinExistence type="predicted"/>
<reference evidence="5" key="1">
    <citation type="submission" date="2016-01" db="EMBL/GenBank/DDBJ databases">
        <authorList>
            <person name="Regsiter A."/>
            <person name="william w."/>
        </authorList>
    </citation>
    <scope>NUCLEOTIDE SEQUENCE [LARGE SCALE GENOMIC DNA]</scope>
    <source>
        <strain evidence="5">CFBP 6623</strain>
    </source>
</reference>
<evidence type="ECO:0000256" key="1">
    <source>
        <dbReference type="PROSITE-ProRule" id="PRU00182"/>
    </source>
</evidence>
<keyword evidence="1" id="KW-0694">RNA-binding</keyword>
<dbReference type="RefSeq" id="WP_046799633.1">
    <property type="nucleotide sequence ID" value="NZ_LT009723.1"/>
</dbReference>
<evidence type="ECO:0000259" key="3">
    <source>
        <dbReference type="SMART" id="SM00363"/>
    </source>
</evidence>
<dbReference type="SMART" id="SM00363">
    <property type="entry name" value="S4"/>
    <property type="match status" value="1"/>
</dbReference>
<feature type="domain" description="RNA-binding S4" evidence="3">
    <location>
        <begin position="13"/>
        <end position="75"/>
    </location>
</feature>
<keyword evidence="5" id="KW-1185">Reference proteome</keyword>
<name>A0A1S7NL69_9HYPH</name>
<dbReference type="Proteomes" id="UP000191988">
    <property type="component" value="Unassembled WGS sequence"/>
</dbReference>
<dbReference type="GO" id="GO:0003723">
    <property type="term" value="F:RNA binding"/>
    <property type="evidence" value="ECO:0007669"/>
    <property type="project" value="UniProtKB-KW"/>
</dbReference>
<dbReference type="InterPro" id="IPR002942">
    <property type="entry name" value="S4_RNA-bd"/>
</dbReference>
<dbReference type="PROSITE" id="PS50889">
    <property type="entry name" value="S4"/>
    <property type="match status" value="1"/>
</dbReference>
<dbReference type="CDD" id="cd00165">
    <property type="entry name" value="S4"/>
    <property type="match status" value="1"/>
</dbReference>